<evidence type="ECO:0000313" key="1">
    <source>
        <dbReference type="EMBL" id="GEM45945.1"/>
    </source>
</evidence>
<dbReference type="Proteomes" id="UP000321306">
    <property type="component" value="Unassembled WGS sequence"/>
</dbReference>
<organism evidence="1 2">
    <name type="scientific">Deinococcus cellulosilyticus (strain DSM 18568 / NBRC 106333 / KACC 11606 / 5516J-15)</name>
    <dbReference type="NCBI Taxonomy" id="1223518"/>
    <lineage>
        <taxon>Bacteria</taxon>
        <taxon>Thermotogati</taxon>
        <taxon>Deinococcota</taxon>
        <taxon>Deinococci</taxon>
        <taxon>Deinococcales</taxon>
        <taxon>Deinococcaceae</taxon>
        <taxon>Deinococcus</taxon>
    </lineage>
</organism>
<dbReference type="AlphaFoldDB" id="A0A511MZ98"/>
<accession>A0A511MZ98</accession>
<protein>
    <submittedName>
        <fullName evidence="1">Uncharacterized protein</fullName>
    </submittedName>
</protein>
<gene>
    <name evidence="1" type="ORF">DC3_15800</name>
</gene>
<keyword evidence="2" id="KW-1185">Reference proteome</keyword>
<sequence>MFSVPIRSDFEGVHSSIRAAQRIFEEAKLYRSQQPQLARKLLIAARKEFSAALGYAHATGQNTERLREALNQVDDLLLGSIRVA</sequence>
<dbReference type="OrthoDB" id="9852646at2"/>
<name>A0A511MZ98_DEIC1</name>
<comment type="caution">
    <text evidence="1">The sequence shown here is derived from an EMBL/GenBank/DDBJ whole genome shotgun (WGS) entry which is preliminary data.</text>
</comment>
<dbReference type="RefSeq" id="WP_146883677.1">
    <property type="nucleotide sequence ID" value="NZ_BJXB01000005.1"/>
</dbReference>
<proteinExistence type="predicted"/>
<evidence type="ECO:0000313" key="2">
    <source>
        <dbReference type="Proteomes" id="UP000321306"/>
    </source>
</evidence>
<reference evidence="1 2" key="1">
    <citation type="submission" date="2019-07" db="EMBL/GenBank/DDBJ databases">
        <title>Whole genome shotgun sequence of Deinococcus cellulosilyticus NBRC 106333.</title>
        <authorList>
            <person name="Hosoyama A."/>
            <person name="Uohara A."/>
            <person name="Ohji S."/>
            <person name="Ichikawa N."/>
        </authorList>
    </citation>
    <scope>NUCLEOTIDE SEQUENCE [LARGE SCALE GENOMIC DNA]</scope>
    <source>
        <strain evidence="1 2">NBRC 106333</strain>
    </source>
</reference>
<dbReference type="EMBL" id="BJXB01000005">
    <property type="protein sequence ID" value="GEM45945.1"/>
    <property type="molecule type" value="Genomic_DNA"/>
</dbReference>